<comment type="catalytic activity">
    <reaction evidence="12">
        <text>9-(9Z-octadecenoyloxy)-octadecanoate + H2O = 9-hydroxy-octadecanoate + (9Z)-octadecenoate + H(+)</text>
        <dbReference type="Rhea" id="RHEA:52048"/>
        <dbReference type="ChEBI" id="CHEBI:15377"/>
        <dbReference type="ChEBI" id="CHEBI:15378"/>
        <dbReference type="ChEBI" id="CHEBI:30823"/>
        <dbReference type="ChEBI" id="CHEBI:136282"/>
        <dbReference type="ChEBI" id="CHEBI:136286"/>
    </reaction>
    <physiologicalReaction direction="left-to-right" evidence="12">
        <dbReference type="Rhea" id="RHEA:52049"/>
    </physiologicalReaction>
</comment>
<feature type="transmembrane region" description="Helical" evidence="17">
    <location>
        <begin position="103"/>
        <end position="126"/>
    </location>
</feature>
<keyword evidence="6 17" id="KW-0472">Membrane</keyword>
<reference evidence="18 19" key="1">
    <citation type="submission" date="2020-04" db="EMBL/GenBank/DDBJ databases">
        <authorList>
            <person name="Laetsch R D."/>
            <person name="Stevens L."/>
            <person name="Kumar S."/>
            <person name="Blaxter L. M."/>
        </authorList>
    </citation>
    <scope>NUCLEOTIDE SEQUENCE [LARGE SCALE GENOMIC DNA]</scope>
</reference>
<keyword evidence="4 17" id="KW-0812">Transmembrane</keyword>
<evidence type="ECO:0000256" key="2">
    <source>
        <dbReference type="ARBA" id="ARBA00004127"/>
    </source>
</evidence>
<comment type="catalytic activity">
    <reaction evidence="1">
        <text>9-(9Z-hexadecenoyloxy)-octadecanoate + H2O = (9Z)-hexadecenoate + 9-hydroxy-octadecanoate + H(+)</text>
        <dbReference type="Rhea" id="RHEA:52068"/>
        <dbReference type="ChEBI" id="CHEBI:15377"/>
        <dbReference type="ChEBI" id="CHEBI:15378"/>
        <dbReference type="ChEBI" id="CHEBI:32372"/>
        <dbReference type="ChEBI" id="CHEBI:136286"/>
        <dbReference type="ChEBI" id="CHEBI:136309"/>
    </reaction>
    <physiologicalReaction direction="left-to-right" evidence="1">
        <dbReference type="Rhea" id="RHEA:52069"/>
    </physiologicalReaction>
</comment>
<feature type="transmembrane region" description="Helical" evidence="17">
    <location>
        <begin position="135"/>
        <end position="152"/>
    </location>
</feature>
<comment type="catalytic activity">
    <reaction evidence="9">
        <text>9-hexadecanoyloxy-octadecanoate + H2O = 9-hydroxy-octadecanoate + hexadecanoate + H(+)</text>
        <dbReference type="Rhea" id="RHEA:52052"/>
        <dbReference type="ChEBI" id="CHEBI:7896"/>
        <dbReference type="ChEBI" id="CHEBI:15377"/>
        <dbReference type="ChEBI" id="CHEBI:15378"/>
        <dbReference type="ChEBI" id="CHEBI:83670"/>
        <dbReference type="ChEBI" id="CHEBI:136286"/>
    </reaction>
    <physiologicalReaction direction="left-to-right" evidence="9">
        <dbReference type="Rhea" id="RHEA:52053"/>
    </physiologicalReaction>
</comment>
<evidence type="ECO:0000313" key="19">
    <source>
        <dbReference type="Proteomes" id="UP000494206"/>
    </source>
</evidence>
<name>A0A8S1EHY6_9PELO</name>
<dbReference type="OrthoDB" id="1898221at2759"/>
<evidence type="ECO:0000313" key="18">
    <source>
        <dbReference type="EMBL" id="CAB3400799.1"/>
    </source>
</evidence>
<evidence type="ECO:0000256" key="4">
    <source>
        <dbReference type="ARBA" id="ARBA00022692"/>
    </source>
</evidence>
<evidence type="ECO:0000256" key="13">
    <source>
        <dbReference type="ARBA" id="ARBA00049221"/>
    </source>
</evidence>
<evidence type="ECO:0000256" key="14">
    <source>
        <dbReference type="ARBA" id="ARBA00049296"/>
    </source>
</evidence>
<evidence type="ECO:0000256" key="16">
    <source>
        <dbReference type="ARBA" id="ARBA00049428"/>
    </source>
</evidence>
<evidence type="ECO:0000256" key="7">
    <source>
        <dbReference type="ARBA" id="ARBA00047368"/>
    </source>
</evidence>
<evidence type="ECO:0000256" key="1">
    <source>
        <dbReference type="ARBA" id="ARBA00000923"/>
    </source>
</evidence>
<feature type="transmembrane region" description="Helical" evidence="17">
    <location>
        <begin position="158"/>
        <end position="180"/>
    </location>
</feature>
<evidence type="ECO:0000256" key="6">
    <source>
        <dbReference type="ARBA" id="ARBA00023136"/>
    </source>
</evidence>
<keyword evidence="5 17" id="KW-1133">Transmembrane helix</keyword>
<dbReference type="AlphaFoldDB" id="A0A8S1EHY6"/>
<dbReference type="PANTHER" id="PTHR10989:SF23">
    <property type="entry name" value="FAR-17A_AIG1-LIKE PROTEIN"/>
    <property type="match status" value="1"/>
</dbReference>
<feature type="transmembrane region" description="Helical" evidence="17">
    <location>
        <begin position="35"/>
        <end position="59"/>
    </location>
</feature>
<sequence>MSKFSLAISIIFAIIWSSALYFDFTWQPRLGHDWYIYKLIMLTNINFVLDTIYSVLVVISYKGTFQDITDFMFFTSVFPIAVVTSGLFWGLYAIEPELVMPAWVARLIPSWLNHVTHTLPIFYVLLETRVHKRIFAIRYIDGFWIYPLLQLFNFHHFVLAYIAGVAGFFSLTQLAVILSGNRKNSSEKFKSN</sequence>
<dbReference type="Pfam" id="PF04750">
    <property type="entry name" value="Far-17a_AIG1"/>
    <property type="match status" value="2"/>
</dbReference>
<comment type="subcellular location">
    <subcellularLocation>
        <location evidence="2">Endomembrane system</location>
        <topology evidence="2">Multi-pass membrane protein</topology>
    </subcellularLocation>
</comment>
<evidence type="ECO:0000256" key="9">
    <source>
        <dbReference type="ARBA" id="ARBA00047863"/>
    </source>
</evidence>
<evidence type="ECO:0000256" key="10">
    <source>
        <dbReference type="ARBA" id="ARBA00048680"/>
    </source>
</evidence>
<evidence type="ECO:0000256" key="12">
    <source>
        <dbReference type="ARBA" id="ARBA00048800"/>
    </source>
</evidence>
<organism evidence="18 19">
    <name type="scientific">Caenorhabditis bovis</name>
    <dbReference type="NCBI Taxonomy" id="2654633"/>
    <lineage>
        <taxon>Eukaryota</taxon>
        <taxon>Metazoa</taxon>
        <taxon>Ecdysozoa</taxon>
        <taxon>Nematoda</taxon>
        <taxon>Chromadorea</taxon>
        <taxon>Rhabditida</taxon>
        <taxon>Rhabditina</taxon>
        <taxon>Rhabditomorpha</taxon>
        <taxon>Rhabditoidea</taxon>
        <taxon>Rhabditidae</taxon>
        <taxon>Peloderinae</taxon>
        <taxon>Caenorhabditis</taxon>
    </lineage>
</organism>
<dbReference type="InterPro" id="IPR006838">
    <property type="entry name" value="ADTRP_AIG1"/>
</dbReference>
<dbReference type="GO" id="GO:0016020">
    <property type="term" value="C:membrane"/>
    <property type="evidence" value="ECO:0007669"/>
    <property type="project" value="InterPro"/>
</dbReference>
<comment type="catalytic activity">
    <reaction evidence="8">
        <text>13-octadecanoyloxy-octadecanoate + H2O = 13-hydroxy-octadecanoate + octadecanoate + H(+)</text>
        <dbReference type="Rhea" id="RHEA:52084"/>
        <dbReference type="ChEBI" id="CHEBI:15377"/>
        <dbReference type="ChEBI" id="CHEBI:15378"/>
        <dbReference type="ChEBI" id="CHEBI:25629"/>
        <dbReference type="ChEBI" id="CHEBI:136304"/>
        <dbReference type="ChEBI" id="CHEBI:136335"/>
    </reaction>
    <physiologicalReaction direction="left-to-right" evidence="8">
        <dbReference type="Rhea" id="RHEA:52085"/>
    </physiologicalReaction>
</comment>
<evidence type="ECO:0000256" key="5">
    <source>
        <dbReference type="ARBA" id="ARBA00022989"/>
    </source>
</evidence>
<dbReference type="EMBL" id="CADEPM010000002">
    <property type="protein sequence ID" value="CAB3400799.1"/>
    <property type="molecule type" value="Genomic_DNA"/>
</dbReference>
<proteinExistence type="inferred from homology"/>
<comment type="catalytic activity">
    <reaction evidence="14">
        <text>13-(9Z-octadecenoyloxy)-octadecanoate + H2O = 13-hydroxy-octadecanoate + (9Z)-octadecenoate + H(+)</text>
        <dbReference type="Rhea" id="RHEA:52064"/>
        <dbReference type="ChEBI" id="CHEBI:15377"/>
        <dbReference type="ChEBI" id="CHEBI:15378"/>
        <dbReference type="ChEBI" id="CHEBI:30823"/>
        <dbReference type="ChEBI" id="CHEBI:136303"/>
        <dbReference type="ChEBI" id="CHEBI:136304"/>
    </reaction>
    <physiologicalReaction direction="left-to-right" evidence="14">
        <dbReference type="Rhea" id="RHEA:52065"/>
    </physiologicalReaction>
</comment>
<comment type="catalytic activity">
    <reaction evidence="11">
        <text>12-(9Z-octadecenoyloxy)-octadecanoate + H2O = 12-hydroxyoctadecanoate + (9Z)-octadecenoate + H(+)</text>
        <dbReference type="Rhea" id="RHEA:52060"/>
        <dbReference type="ChEBI" id="CHEBI:15377"/>
        <dbReference type="ChEBI" id="CHEBI:15378"/>
        <dbReference type="ChEBI" id="CHEBI:30823"/>
        <dbReference type="ChEBI" id="CHEBI:84201"/>
        <dbReference type="ChEBI" id="CHEBI:136302"/>
    </reaction>
    <physiologicalReaction direction="left-to-right" evidence="11">
        <dbReference type="Rhea" id="RHEA:52061"/>
    </physiologicalReaction>
</comment>
<feature type="transmembrane region" description="Helical" evidence="17">
    <location>
        <begin position="71"/>
        <end position="91"/>
    </location>
</feature>
<comment type="catalytic activity">
    <reaction evidence="13">
        <text>9-octadecanoyloxy-octadecanoate + H2O = 9-hydroxy-octadecanoate + octadecanoate + H(+)</text>
        <dbReference type="Rhea" id="RHEA:52096"/>
        <dbReference type="ChEBI" id="CHEBI:15377"/>
        <dbReference type="ChEBI" id="CHEBI:15378"/>
        <dbReference type="ChEBI" id="CHEBI:25629"/>
        <dbReference type="ChEBI" id="CHEBI:136286"/>
        <dbReference type="ChEBI" id="CHEBI:136373"/>
    </reaction>
    <physiologicalReaction direction="left-to-right" evidence="13">
        <dbReference type="Rhea" id="RHEA:52097"/>
    </physiologicalReaction>
</comment>
<comment type="catalytic activity">
    <reaction evidence="16">
        <text>12-(9Z-hexadecenoyloxy)-octadecanoate + H2O = 12-hydroxyoctadecanoate + (9Z)-hexadecenoate + H(+)</text>
        <dbReference type="Rhea" id="RHEA:52072"/>
        <dbReference type="ChEBI" id="CHEBI:15377"/>
        <dbReference type="ChEBI" id="CHEBI:15378"/>
        <dbReference type="ChEBI" id="CHEBI:32372"/>
        <dbReference type="ChEBI" id="CHEBI:84201"/>
        <dbReference type="ChEBI" id="CHEBI:136312"/>
    </reaction>
    <physiologicalReaction direction="left-to-right" evidence="16">
        <dbReference type="Rhea" id="RHEA:52073"/>
    </physiologicalReaction>
</comment>
<accession>A0A8S1EHY6</accession>
<dbReference type="Proteomes" id="UP000494206">
    <property type="component" value="Unassembled WGS sequence"/>
</dbReference>
<evidence type="ECO:0000256" key="11">
    <source>
        <dbReference type="ARBA" id="ARBA00048701"/>
    </source>
</evidence>
<comment type="catalytic activity">
    <reaction evidence="7">
        <text>12-hexadecanoyloxy-octadecanoate + H2O = 12-hydroxyoctadecanoate + hexadecanoate + H(+)</text>
        <dbReference type="Rhea" id="RHEA:52056"/>
        <dbReference type="ChEBI" id="CHEBI:7896"/>
        <dbReference type="ChEBI" id="CHEBI:15377"/>
        <dbReference type="ChEBI" id="CHEBI:15378"/>
        <dbReference type="ChEBI" id="CHEBI:83677"/>
        <dbReference type="ChEBI" id="CHEBI:84201"/>
    </reaction>
    <physiologicalReaction direction="left-to-right" evidence="7">
        <dbReference type="Rhea" id="RHEA:52057"/>
    </physiologicalReaction>
</comment>
<dbReference type="GO" id="GO:0012505">
    <property type="term" value="C:endomembrane system"/>
    <property type="evidence" value="ECO:0007669"/>
    <property type="project" value="UniProtKB-SubCell"/>
</dbReference>
<comment type="catalytic activity">
    <reaction evidence="10">
        <text>12-octadecanoyloxy-octadecanoate + H2O = 12-hydroxyoctadecanoate + octadecanoate + H(+)</text>
        <dbReference type="Rhea" id="RHEA:52080"/>
        <dbReference type="ChEBI" id="CHEBI:15377"/>
        <dbReference type="ChEBI" id="CHEBI:15378"/>
        <dbReference type="ChEBI" id="CHEBI:25629"/>
        <dbReference type="ChEBI" id="CHEBI:84201"/>
        <dbReference type="ChEBI" id="CHEBI:136330"/>
    </reaction>
    <physiologicalReaction direction="left-to-right" evidence="10">
        <dbReference type="Rhea" id="RHEA:52081"/>
    </physiologicalReaction>
</comment>
<evidence type="ECO:0000256" key="17">
    <source>
        <dbReference type="SAM" id="Phobius"/>
    </source>
</evidence>
<evidence type="ECO:0000256" key="8">
    <source>
        <dbReference type="ARBA" id="ARBA00047427"/>
    </source>
</evidence>
<dbReference type="PANTHER" id="PTHR10989">
    <property type="entry name" value="ANDROGEN-INDUCED PROTEIN 1-RELATED"/>
    <property type="match status" value="1"/>
</dbReference>
<comment type="catalytic activity">
    <reaction evidence="15">
        <text>13-(9Z-hexadecenoyloxy)-octadecanoate + H2O = 13-hydroxy-octadecanoate + (9Z)-hexadecenoate + H(+)</text>
        <dbReference type="Rhea" id="RHEA:52076"/>
        <dbReference type="ChEBI" id="CHEBI:15377"/>
        <dbReference type="ChEBI" id="CHEBI:15378"/>
        <dbReference type="ChEBI" id="CHEBI:32372"/>
        <dbReference type="ChEBI" id="CHEBI:136304"/>
        <dbReference type="ChEBI" id="CHEBI:136315"/>
    </reaction>
    <physiologicalReaction direction="left-to-right" evidence="15">
        <dbReference type="Rhea" id="RHEA:52077"/>
    </physiologicalReaction>
</comment>
<keyword evidence="19" id="KW-1185">Reference proteome</keyword>
<evidence type="ECO:0000256" key="3">
    <source>
        <dbReference type="ARBA" id="ARBA00009300"/>
    </source>
</evidence>
<evidence type="ECO:0000256" key="15">
    <source>
        <dbReference type="ARBA" id="ARBA00049322"/>
    </source>
</evidence>
<gene>
    <name evidence="18" type="ORF">CBOVIS_LOCUS3653</name>
</gene>
<comment type="similarity">
    <text evidence="3">Belongs to the AIG1 family.</text>
</comment>
<comment type="caution">
    <text evidence="18">The sequence shown here is derived from an EMBL/GenBank/DDBJ whole genome shotgun (WGS) entry which is preliminary data.</text>
</comment>
<protein>
    <submittedName>
        <fullName evidence="18">Uncharacterized protein</fullName>
    </submittedName>
</protein>